<feature type="transmembrane region" description="Helical" evidence="1">
    <location>
        <begin position="30"/>
        <end position="48"/>
    </location>
</feature>
<keyword evidence="1" id="KW-1133">Transmembrane helix</keyword>
<comment type="caution">
    <text evidence="2">The sequence shown here is derived from an EMBL/GenBank/DDBJ whole genome shotgun (WGS) entry which is preliminary data.</text>
</comment>
<dbReference type="RefSeq" id="WP_198617810.1">
    <property type="nucleotide sequence ID" value="NZ_JABANU010000011.1"/>
</dbReference>
<name>A0ABS0T8G2_9STAP</name>
<dbReference type="Proteomes" id="UP000751852">
    <property type="component" value="Unassembled WGS sequence"/>
</dbReference>
<keyword evidence="1" id="KW-0812">Transmembrane</keyword>
<evidence type="ECO:0000256" key="1">
    <source>
        <dbReference type="SAM" id="Phobius"/>
    </source>
</evidence>
<keyword evidence="1" id="KW-0472">Membrane</keyword>
<feature type="transmembrane region" description="Helical" evidence="1">
    <location>
        <begin position="7"/>
        <end position="24"/>
    </location>
</feature>
<proteinExistence type="predicted"/>
<sequence length="67" mass="7613">MQFIKVFCVTFLLSLIGFFVGGLVAHDVAWLHILSLSFLLSLLVTWSVNPITPFTLRGHTNEEHHTF</sequence>
<dbReference type="EMBL" id="JABANU010000011">
    <property type="protein sequence ID" value="MBI5975030.1"/>
    <property type="molecule type" value="Genomic_DNA"/>
</dbReference>
<keyword evidence="3" id="KW-1185">Reference proteome</keyword>
<organism evidence="2 3">
    <name type="scientific">Staphylococcus canis</name>
    <dbReference type="NCBI Taxonomy" id="2724942"/>
    <lineage>
        <taxon>Bacteria</taxon>
        <taxon>Bacillati</taxon>
        <taxon>Bacillota</taxon>
        <taxon>Bacilli</taxon>
        <taxon>Bacillales</taxon>
        <taxon>Staphylococcaceae</taxon>
        <taxon>Staphylococcus</taxon>
    </lineage>
</organism>
<protein>
    <submittedName>
        <fullName evidence="2">Uncharacterized protein</fullName>
    </submittedName>
</protein>
<accession>A0ABS0T8G2</accession>
<reference evidence="2 3" key="1">
    <citation type="submission" date="2020-04" db="EMBL/GenBank/DDBJ databases">
        <title>Staphylococcus species from domestic dog.</title>
        <authorList>
            <person name="Paterson G.K."/>
        </authorList>
    </citation>
    <scope>NUCLEOTIDE SEQUENCE [LARGE SCALE GENOMIC DNA]</scope>
    <source>
        <strain evidence="2 3">H16/1A</strain>
    </source>
</reference>
<evidence type="ECO:0000313" key="3">
    <source>
        <dbReference type="Proteomes" id="UP000751852"/>
    </source>
</evidence>
<gene>
    <name evidence="2" type="ORF">HHH54_05375</name>
</gene>
<evidence type="ECO:0000313" key="2">
    <source>
        <dbReference type="EMBL" id="MBI5975030.1"/>
    </source>
</evidence>